<keyword evidence="2" id="KW-1185">Reference proteome</keyword>
<dbReference type="EMBL" id="KB743256">
    <property type="protein sequence ID" value="EOA99958.1"/>
    <property type="molecule type" value="Genomic_DNA"/>
</dbReference>
<proteinExistence type="predicted"/>
<dbReference type="AlphaFoldDB" id="R0L325"/>
<organism evidence="1 2">
    <name type="scientific">Anas platyrhynchos</name>
    <name type="common">Mallard</name>
    <name type="synonym">Anas boschas</name>
    <dbReference type="NCBI Taxonomy" id="8839"/>
    <lineage>
        <taxon>Eukaryota</taxon>
        <taxon>Metazoa</taxon>
        <taxon>Chordata</taxon>
        <taxon>Craniata</taxon>
        <taxon>Vertebrata</taxon>
        <taxon>Euteleostomi</taxon>
        <taxon>Archelosauria</taxon>
        <taxon>Archosauria</taxon>
        <taxon>Dinosauria</taxon>
        <taxon>Saurischia</taxon>
        <taxon>Theropoda</taxon>
        <taxon>Coelurosauria</taxon>
        <taxon>Aves</taxon>
        <taxon>Neognathae</taxon>
        <taxon>Galloanserae</taxon>
        <taxon>Anseriformes</taxon>
        <taxon>Anatidae</taxon>
        <taxon>Anatinae</taxon>
        <taxon>Anas</taxon>
    </lineage>
</organism>
<sequence>MHRDCAHSGVFDSRVAKRQYSLLEKEYVLQSPGMAAFFFSPEDNDLGLATFKVCMSRNDLSASNQADNAQAFGNGCAGCQARVGPSFPTRNVIARLRGTMHNVHALSSSKLSKSNVEFLHSMSQQQFPQDTRNEESKSQIVALIMCEYAQSLILWVVCCVRHLIQEEKQADGALGSMEKLLLDLSLMCGKSCLCELSVKFALCWPVAFSPACQGFLAATQVLLQPLQWHVYSSCLQGILDGFEGGM</sequence>
<gene>
    <name evidence="1" type="ORF">Anapl_05668</name>
</gene>
<name>R0L325_ANAPL</name>
<evidence type="ECO:0000313" key="2">
    <source>
        <dbReference type="Proteomes" id="UP000296049"/>
    </source>
</evidence>
<dbReference type="Proteomes" id="UP000296049">
    <property type="component" value="Unassembled WGS sequence"/>
</dbReference>
<evidence type="ECO:0000313" key="1">
    <source>
        <dbReference type="EMBL" id="EOA99958.1"/>
    </source>
</evidence>
<protein>
    <submittedName>
        <fullName evidence="1">Uncharacterized protein</fullName>
    </submittedName>
</protein>
<accession>R0L325</accession>
<reference evidence="2" key="1">
    <citation type="journal article" date="2013" name="Nat. Genet.">
        <title>The duck genome and transcriptome provide insight into an avian influenza virus reservoir species.</title>
        <authorList>
            <person name="Huang Y."/>
            <person name="Li Y."/>
            <person name="Burt D.W."/>
            <person name="Chen H."/>
            <person name="Zhang Y."/>
            <person name="Qian W."/>
            <person name="Kim H."/>
            <person name="Gan S."/>
            <person name="Zhao Y."/>
            <person name="Li J."/>
            <person name="Yi K."/>
            <person name="Feng H."/>
            <person name="Zhu P."/>
            <person name="Li B."/>
            <person name="Liu Q."/>
            <person name="Fairley S."/>
            <person name="Magor K.E."/>
            <person name="Du Z."/>
            <person name="Hu X."/>
            <person name="Goodman L."/>
            <person name="Tafer H."/>
            <person name="Vignal A."/>
            <person name="Lee T."/>
            <person name="Kim K.W."/>
            <person name="Sheng Z."/>
            <person name="An Y."/>
            <person name="Searle S."/>
            <person name="Herrero J."/>
            <person name="Groenen M.A."/>
            <person name="Crooijmans R.P."/>
            <person name="Faraut T."/>
            <person name="Cai Q."/>
            <person name="Webster R.G."/>
            <person name="Aldridge J.R."/>
            <person name="Warren W.C."/>
            <person name="Bartschat S."/>
            <person name="Kehr S."/>
            <person name="Marz M."/>
            <person name="Stadler P.F."/>
            <person name="Smith J."/>
            <person name="Kraus R.H."/>
            <person name="Zhao Y."/>
            <person name="Ren L."/>
            <person name="Fei J."/>
            <person name="Morisson M."/>
            <person name="Kaiser P."/>
            <person name="Griffin D.K."/>
            <person name="Rao M."/>
            <person name="Pitel F."/>
            <person name="Wang J."/>
            <person name="Li N."/>
        </authorList>
    </citation>
    <scope>NUCLEOTIDE SEQUENCE [LARGE SCALE GENOMIC DNA]</scope>
</reference>